<gene>
    <name evidence="2" type="ORF">BGK67_02405</name>
</gene>
<evidence type="ECO:0000256" key="1">
    <source>
        <dbReference type="SAM" id="MobiDB-lite"/>
    </source>
</evidence>
<sequence length="74" mass="8322">MLERERLKAGVVGDFIHGNPAARPHKPRSDGARPASVSLPTDSRRSFRYLAAGDYWFDDERPGHHDGARGRRQP</sequence>
<evidence type="ECO:0000313" key="3">
    <source>
        <dbReference type="Proteomes" id="UP000095705"/>
    </source>
</evidence>
<dbReference type="STRING" id="36818.BGK67_02405"/>
<dbReference type="Proteomes" id="UP000095705">
    <property type="component" value="Unassembled WGS sequence"/>
</dbReference>
<protein>
    <submittedName>
        <fullName evidence="2">Uncharacterized protein</fullName>
    </submittedName>
</protein>
<accession>A0A1E5PLB4</accession>
<feature type="region of interest" description="Disordered" evidence="1">
    <location>
        <begin position="15"/>
        <end position="43"/>
    </location>
</feature>
<dbReference type="RefSeq" id="WP_069918503.1">
    <property type="nucleotide sequence ID" value="NZ_MEHK01000001.1"/>
</dbReference>
<comment type="caution">
    <text evidence="2">The sequence shown here is derived from an EMBL/GenBank/DDBJ whole genome shotgun (WGS) entry which is preliminary data.</text>
</comment>
<proteinExistence type="predicted"/>
<dbReference type="EMBL" id="MEHK01000001">
    <property type="protein sequence ID" value="OEJ30359.1"/>
    <property type="molecule type" value="Genomic_DNA"/>
</dbReference>
<name>A0A1E5PLB4_9ACTN</name>
<reference evidence="2 3" key="1">
    <citation type="submission" date="2016-08" db="EMBL/GenBank/DDBJ databases">
        <title>The complete genome of Streptomyces subrutilus 10-1-1.</title>
        <authorList>
            <person name="Chen X."/>
        </authorList>
    </citation>
    <scope>NUCLEOTIDE SEQUENCE [LARGE SCALE GENOMIC DNA]</scope>
    <source>
        <strain evidence="2 3">10-1-1</strain>
    </source>
</reference>
<keyword evidence="3" id="KW-1185">Reference proteome</keyword>
<evidence type="ECO:0000313" key="2">
    <source>
        <dbReference type="EMBL" id="OEJ30359.1"/>
    </source>
</evidence>
<dbReference type="AlphaFoldDB" id="A0A1E5PLB4"/>
<organism evidence="2 3">
    <name type="scientific">Streptomyces subrutilus</name>
    <dbReference type="NCBI Taxonomy" id="36818"/>
    <lineage>
        <taxon>Bacteria</taxon>
        <taxon>Bacillati</taxon>
        <taxon>Actinomycetota</taxon>
        <taxon>Actinomycetes</taxon>
        <taxon>Kitasatosporales</taxon>
        <taxon>Streptomycetaceae</taxon>
        <taxon>Streptomyces</taxon>
    </lineage>
</organism>